<dbReference type="InterPro" id="IPR021457">
    <property type="entry name" value="DUF3108"/>
</dbReference>
<protein>
    <submittedName>
        <fullName evidence="1">DUF3108 domain-containing protein</fullName>
    </submittedName>
</protein>
<dbReference type="Pfam" id="PF11306">
    <property type="entry name" value="DUF3108"/>
    <property type="match status" value="1"/>
</dbReference>
<dbReference type="RefSeq" id="WP_377712404.1">
    <property type="nucleotide sequence ID" value="NZ_JBHTJM010000002.1"/>
</dbReference>
<reference evidence="2" key="1">
    <citation type="journal article" date="2019" name="Int. J. Syst. Evol. Microbiol.">
        <title>The Global Catalogue of Microorganisms (GCM) 10K type strain sequencing project: providing services to taxonomists for standard genome sequencing and annotation.</title>
        <authorList>
            <consortium name="The Broad Institute Genomics Platform"/>
            <consortium name="The Broad Institute Genome Sequencing Center for Infectious Disease"/>
            <person name="Wu L."/>
            <person name="Ma J."/>
        </authorList>
    </citation>
    <scope>NUCLEOTIDE SEQUENCE [LARGE SCALE GENOMIC DNA]</scope>
    <source>
        <strain evidence="2">CCUG 62114</strain>
    </source>
</reference>
<comment type="caution">
    <text evidence="1">The sequence shown here is derived from an EMBL/GenBank/DDBJ whole genome shotgun (WGS) entry which is preliminary data.</text>
</comment>
<sequence length="258" mass="29661">MNNLFKLIIINLLLISSIGIRAQELNSKAFKSGEHLTYQASYNMSGLLTTFAQVDMKTAAVRTKKKSYMHLKCTAYTYKKWDDFFKIRDLYEAYINPYTSTPYLYKRDTNEKGTIRKETYKYKGNIVDATYVRGQSGVIPATFNISPETKDVVSTLYYLRNLPIHTARVGDNKDFNVVFDRKIKKVTLQFLGKEKINTVLGEKECYKISVALKRENLLKGNNIIYLTADKNKVPVLIEFNIPVGNGQLKLTQAKNLKY</sequence>
<evidence type="ECO:0000313" key="1">
    <source>
        <dbReference type="EMBL" id="MFD0962586.1"/>
    </source>
</evidence>
<keyword evidence="2" id="KW-1185">Reference proteome</keyword>
<dbReference type="Proteomes" id="UP001596997">
    <property type="component" value="Unassembled WGS sequence"/>
</dbReference>
<evidence type="ECO:0000313" key="2">
    <source>
        <dbReference type="Proteomes" id="UP001596997"/>
    </source>
</evidence>
<organism evidence="1 2">
    <name type="scientific">Pseudofulvibacter geojedonensis</name>
    <dbReference type="NCBI Taxonomy" id="1123758"/>
    <lineage>
        <taxon>Bacteria</taxon>
        <taxon>Pseudomonadati</taxon>
        <taxon>Bacteroidota</taxon>
        <taxon>Flavobacteriia</taxon>
        <taxon>Flavobacteriales</taxon>
        <taxon>Flavobacteriaceae</taxon>
        <taxon>Pseudofulvibacter</taxon>
    </lineage>
</organism>
<dbReference type="EMBL" id="JBHTJM010000002">
    <property type="protein sequence ID" value="MFD0962586.1"/>
    <property type="molecule type" value="Genomic_DNA"/>
</dbReference>
<name>A0ABW3HYD8_9FLAO</name>
<proteinExistence type="predicted"/>
<accession>A0ABW3HYD8</accession>
<gene>
    <name evidence="1" type="ORF">ACFQ1O_01055</name>
</gene>